<dbReference type="AlphaFoldDB" id="A0A7C5AKS4"/>
<dbReference type="InterPro" id="IPR011010">
    <property type="entry name" value="DNA_brk_join_enz"/>
</dbReference>
<feature type="domain" description="Integrase SAM-like N-terminal" evidence="2">
    <location>
        <begin position="11"/>
        <end position="63"/>
    </location>
</feature>
<evidence type="ECO:0000256" key="1">
    <source>
        <dbReference type="ARBA" id="ARBA00023125"/>
    </source>
</evidence>
<comment type="caution">
    <text evidence="3">The sequence shown here is derived from an EMBL/GenBank/DDBJ whole genome shotgun (WGS) entry which is preliminary data.</text>
</comment>
<gene>
    <name evidence="3" type="ORF">ENW48_03080</name>
</gene>
<organism evidence="3">
    <name type="scientific">Desulfobacca acetoxidans</name>
    <dbReference type="NCBI Taxonomy" id="60893"/>
    <lineage>
        <taxon>Bacteria</taxon>
        <taxon>Pseudomonadati</taxon>
        <taxon>Thermodesulfobacteriota</taxon>
        <taxon>Desulfobaccia</taxon>
        <taxon>Desulfobaccales</taxon>
        <taxon>Desulfobaccaceae</taxon>
        <taxon>Desulfobacca</taxon>
    </lineage>
</organism>
<dbReference type="GO" id="GO:0003677">
    <property type="term" value="F:DNA binding"/>
    <property type="evidence" value="ECO:0007669"/>
    <property type="project" value="UniProtKB-KW"/>
</dbReference>
<dbReference type="Pfam" id="PF14659">
    <property type="entry name" value="Phage_int_SAM_3"/>
    <property type="match status" value="1"/>
</dbReference>
<reference evidence="3" key="1">
    <citation type="journal article" date="2020" name="mSystems">
        <title>Genome- and Community-Level Interaction Insights into Carbon Utilization and Element Cycling Functions of Hydrothermarchaeota in Hydrothermal Sediment.</title>
        <authorList>
            <person name="Zhou Z."/>
            <person name="Liu Y."/>
            <person name="Xu W."/>
            <person name="Pan J."/>
            <person name="Luo Z.H."/>
            <person name="Li M."/>
        </authorList>
    </citation>
    <scope>NUCLEOTIDE SEQUENCE [LARGE SCALE GENOMIC DNA]</scope>
    <source>
        <strain evidence="3">SpSt-853</strain>
    </source>
</reference>
<dbReference type="InterPro" id="IPR004107">
    <property type="entry name" value="Integrase_SAM-like_N"/>
</dbReference>
<name>A0A7C5AKS4_9BACT</name>
<keyword evidence="1" id="KW-0238">DNA-binding</keyword>
<protein>
    <recommendedName>
        <fullName evidence="2">Integrase SAM-like N-terminal domain-containing protein</fullName>
    </recommendedName>
</protein>
<proteinExistence type="predicted"/>
<evidence type="ECO:0000313" key="3">
    <source>
        <dbReference type="EMBL" id="HGZ11186.1"/>
    </source>
</evidence>
<dbReference type="SUPFAM" id="SSF56349">
    <property type="entry name" value="DNA breaking-rejoining enzymes"/>
    <property type="match status" value="1"/>
</dbReference>
<accession>A0A7C5AKS4</accession>
<dbReference type="EMBL" id="DTKJ01000019">
    <property type="protein sequence ID" value="HGZ11186.1"/>
    <property type="molecule type" value="Genomic_DNA"/>
</dbReference>
<dbReference type="InterPro" id="IPR010998">
    <property type="entry name" value="Integrase_recombinase_N"/>
</dbReference>
<dbReference type="GO" id="GO:0015074">
    <property type="term" value="P:DNA integration"/>
    <property type="evidence" value="ECO:0007669"/>
    <property type="project" value="InterPro"/>
</dbReference>
<evidence type="ECO:0000259" key="2">
    <source>
        <dbReference type="Pfam" id="PF14659"/>
    </source>
</evidence>
<dbReference type="Gene3D" id="1.10.150.130">
    <property type="match status" value="1"/>
</dbReference>
<sequence length="100" mass="11836">MFDAKKETQVTFNEQADRYVKNYVRQRSFEKFKNHMIKHLREVFGDKPLSEITYLKLETYRNRRKDTPTNAGKTSRDASVNREIAIPGHILSKSVEWGML</sequence>